<dbReference type="NCBIfam" id="TIGR02227">
    <property type="entry name" value="sigpep_I_bact"/>
    <property type="match status" value="1"/>
</dbReference>
<comment type="caution">
    <text evidence="5">The sequence shown here is derived from an EMBL/GenBank/DDBJ whole genome shotgun (WGS) entry which is preliminary data.</text>
</comment>
<keyword evidence="3" id="KW-1133">Transmembrane helix</keyword>
<evidence type="ECO:0000259" key="4">
    <source>
        <dbReference type="Pfam" id="PF10502"/>
    </source>
</evidence>
<keyword evidence="3" id="KW-0472">Membrane</keyword>
<organism evidence="5">
    <name type="scientific">bioreactor metagenome</name>
    <dbReference type="NCBI Taxonomy" id="1076179"/>
    <lineage>
        <taxon>unclassified sequences</taxon>
        <taxon>metagenomes</taxon>
        <taxon>ecological metagenomes</taxon>
    </lineage>
</organism>
<dbReference type="InterPro" id="IPR000223">
    <property type="entry name" value="Pept_S26A_signal_pept_1"/>
</dbReference>
<evidence type="ECO:0000256" key="2">
    <source>
        <dbReference type="ARBA" id="ARBA00022801"/>
    </source>
</evidence>
<feature type="domain" description="Peptidase S26" evidence="4">
    <location>
        <begin position="24"/>
        <end position="173"/>
    </location>
</feature>
<dbReference type="PANTHER" id="PTHR43390">
    <property type="entry name" value="SIGNAL PEPTIDASE I"/>
    <property type="match status" value="1"/>
</dbReference>
<keyword evidence="3" id="KW-0812">Transmembrane</keyword>
<dbReference type="InterPro" id="IPR019533">
    <property type="entry name" value="Peptidase_S26"/>
</dbReference>
<dbReference type="SUPFAM" id="SSF51306">
    <property type="entry name" value="LexA/Signal peptidase"/>
    <property type="match status" value="1"/>
</dbReference>
<reference evidence="5" key="1">
    <citation type="submission" date="2019-08" db="EMBL/GenBank/DDBJ databases">
        <authorList>
            <person name="Kucharzyk K."/>
            <person name="Murdoch R.W."/>
            <person name="Higgins S."/>
            <person name="Loffler F."/>
        </authorList>
    </citation>
    <scope>NUCLEOTIDE SEQUENCE</scope>
</reference>
<feature type="transmembrane region" description="Helical" evidence="3">
    <location>
        <begin position="23"/>
        <end position="45"/>
    </location>
</feature>
<dbReference type="PROSITE" id="PS00760">
    <property type="entry name" value="SPASE_I_2"/>
    <property type="match status" value="1"/>
</dbReference>
<comment type="similarity">
    <text evidence="1">Belongs to the peptidase S26 family.</text>
</comment>
<dbReference type="GO" id="GO:0006465">
    <property type="term" value="P:signal peptide processing"/>
    <property type="evidence" value="ECO:0007669"/>
    <property type="project" value="InterPro"/>
</dbReference>
<protein>
    <submittedName>
        <fullName evidence="5">Signal peptidase I S</fullName>
        <ecNumber evidence="5">3.4.21.89</ecNumber>
    </submittedName>
</protein>
<evidence type="ECO:0000313" key="5">
    <source>
        <dbReference type="EMBL" id="MPM69840.1"/>
    </source>
</evidence>
<dbReference type="GO" id="GO:0004252">
    <property type="term" value="F:serine-type endopeptidase activity"/>
    <property type="evidence" value="ECO:0007669"/>
    <property type="project" value="InterPro"/>
</dbReference>
<dbReference type="InterPro" id="IPR036286">
    <property type="entry name" value="LexA/Signal_pep-like_sf"/>
</dbReference>
<dbReference type="PANTHER" id="PTHR43390:SF1">
    <property type="entry name" value="CHLOROPLAST PROCESSING PEPTIDASE"/>
    <property type="match status" value="1"/>
</dbReference>
<dbReference type="AlphaFoldDB" id="A0A645BWK9"/>
<dbReference type="Gene3D" id="2.10.109.10">
    <property type="entry name" value="Umud Fragment, subunit A"/>
    <property type="match status" value="1"/>
</dbReference>
<gene>
    <name evidence="5" type="primary">sipS_6</name>
    <name evidence="5" type="ORF">SDC9_116788</name>
</gene>
<dbReference type="CDD" id="cd06530">
    <property type="entry name" value="S26_SPase_I"/>
    <property type="match status" value="1"/>
</dbReference>
<accession>A0A645BWK9</accession>
<dbReference type="Pfam" id="PF10502">
    <property type="entry name" value="Peptidase_S26"/>
    <property type="match status" value="1"/>
</dbReference>
<dbReference type="EC" id="3.4.21.89" evidence="5"/>
<keyword evidence="2 5" id="KW-0378">Hydrolase</keyword>
<dbReference type="GO" id="GO:0016020">
    <property type="term" value="C:membrane"/>
    <property type="evidence" value="ECO:0007669"/>
    <property type="project" value="InterPro"/>
</dbReference>
<evidence type="ECO:0000256" key="1">
    <source>
        <dbReference type="ARBA" id="ARBA00009370"/>
    </source>
</evidence>
<dbReference type="GO" id="GO:0009003">
    <property type="term" value="F:signal peptidase activity"/>
    <property type="evidence" value="ECO:0007669"/>
    <property type="project" value="UniProtKB-EC"/>
</dbReference>
<sequence length="184" mass="20917">MNETRKRRRSDGRARTYRNARRLGWLFSVLVTVAVLCLVFFIWMFPTRIVDESMAPALTSGEVVLCDRFAKFLRMPERGDLVLFSTSDGLFIKRIVGMPGETIEIVEGRVFINSIPLDESSYAVRYFGDMAPLEVPAGSVFVLGDNREEMYDSRVESVGCIPFGRIEGLLRLRVSPLSRVTYFS</sequence>
<name>A0A645BWK9_9ZZZZ</name>
<proteinExistence type="inferred from homology"/>
<evidence type="ECO:0000256" key="3">
    <source>
        <dbReference type="SAM" id="Phobius"/>
    </source>
</evidence>
<dbReference type="EMBL" id="VSSQ01023112">
    <property type="protein sequence ID" value="MPM69840.1"/>
    <property type="molecule type" value="Genomic_DNA"/>
</dbReference>
<dbReference type="InterPro" id="IPR019757">
    <property type="entry name" value="Pept_S26A_signal_pept_1_Lys-AS"/>
</dbReference>
<dbReference type="PRINTS" id="PR00727">
    <property type="entry name" value="LEADERPTASE"/>
</dbReference>